<dbReference type="InterPro" id="IPR036259">
    <property type="entry name" value="MFS_trans_sf"/>
</dbReference>
<dbReference type="Gene3D" id="1.20.1250.20">
    <property type="entry name" value="MFS general substrate transporter like domains"/>
    <property type="match status" value="2"/>
</dbReference>
<sequence>MSDHRAHYRLSQLPEVSDTLRRLRWVLYGLGFSTLTSGAWIAGLSIEMYELSQSLALLSVIWIIRIMVRLFLQPLAGSLIDRSEHSRAVWMAYFFSGWLGILCALWIAWRGASVLALLVVVTGFQVFESVSSPGLQKLIQLLLPKQALNRFNGRRLAISRSAAIAGPALGAELLAKTGSIVALIALFALAQIFLGWGSLRSRVVGPRVSTQHPTLYAVLKDGWHYAGTRKDLVAIFVLAATASGGWRMIEILVPALSHATVFGTGLTGPAYSMSAVGSIGMGWVLSRYQRDYPIRWILLSQLVNMIPFALFVLTPTPLGIIMAVLVTGMNADFHDVVVSTYLQKTVPHEYYGRTSSTYRTILAIGALPVVVATWLHIIPTIAVASYVSLALLGLGGIVVWRMLRSADASCSFTISK</sequence>
<comment type="caution">
    <text evidence="7">The sequence shown here is derived from an EMBL/GenBank/DDBJ whole genome shotgun (WGS) entry which is preliminary data.</text>
</comment>
<dbReference type="PANTHER" id="PTHR23513:SF11">
    <property type="entry name" value="STAPHYLOFERRIN A TRANSPORTER"/>
    <property type="match status" value="1"/>
</dbReference>
<evidence type="ECO:0000256" key="4">
    <source>
        <dbReference type="ARBA" id="ARBA00022989"/>
    </source>
</evidence>
<dbReference type="AlphaFoldDB" id="A0A2T2X5L8"/>
<feature type="transmembrane region" description="Helical" evidence="6">
    <location>
        <begin position="55"/>
        <end position="76"/>
    </location>
</feature>
<evidence type="ECO:0000256" key="5">
    <source>
        <dbReference type="ARBA" id="ARBA00023136"/>
    </source>
</evidence>
<evidence type="ECO:0000256" key="6">
    <source>
        <dbReference type="SAM" id="Phobius"/>
    </source>
</evidence>
<dbReference type="SUPFAM" id="SSF103473">
    <property type="entry name" value="MFS general substrate transporter"/>
    <property type="match status" value="1"/>
</dbReference>
<dbReference type="GO" id="GO:0005886">
    <property type="term" value="C:plasma membrane"/>
    <property type="evidence" value="ECO:0007669"/>
    <property type="project" value="UniProtKB-SubCell"/>
</dbReference>
<organism evidence="7 8">
    <name type="scientific">Sulfobacillus thermosulfidooxidans</name>
    <dbReference type="NCBI Taxonomy" id="28034"/>
    <lineage>
        <taxon>Bacteria</taxon>
        <taxon>Bacillati</taxon>
        <taxon>Bacillota</taxon>
        <taxon>Clostridia</taxon>
        <taxon>Eubacteriales</taxon>
        <taxon>Clostridiales Family XVII. Incertae Sedis</taxon>
        <taxon>Sulfobacillus</taxon>
    </lineage>
</organism>
<keyword evidence="4 6" id="KW-1133">Transmembrane helix</keyword>
<dbReference type="Pfam" id="PF07690">
    <property type="entry name" value="MFS_1"/>
    <property type="match status" value="1"/>
</dbReference>
<keyword evidence="2" id="KW-1003">Cell membrane</keyword>
<dbReference type="GO" id="GO:0022857">
    <property type="term" value="F:transmembrane transporter activity"/>
    <property type="evidence" value="ECO:0007669"/>
    <property type="project" value="InterPro"/>
</dbReference>
<feature type="transmembrane region" description="Helical" evidence="6">
    <location>
        <begin position="180"/>
        <end position="199"/>
    </location>
</feature>
<proteinExistence type="predicted"/>
<dbReference type="Proteomes" id="UP000242705">
    <property type="component" value="Unassembled WGS sequence"/>
</dbReference>
<reference evidence="7 8" key="1">
    <citation type="journal article" date="2014" name="BMC Genomics">
        <title>Comparison of environmental and isolate Sulfobacillus genomes reveals diverse carbon, sulfur, nitrogen, and hydrogen metabolisms.</title>
        <authorList>
            <person name="Justice N.B."/>
            <person name="Norman A."/>
            <person name="Brown C.T."/>
            <person name="Singh A."/>
            <person name="Thomas B.C."/>
            <person name="Banfield J.F."/>
        </authorList>
    </citation>
    <scope>NUCLEOTIDE SEQUENCE [LARGE SCALE GENOMIC DNA]</scope>
    <source>
        <strain evidence="7">AMDSBA5</strain>
    </source>
</reference>
<evidence type="ECO:0008006" key="9">
    <source>
        <dbReference type="Google" id="ProtNLM"/>
    </source>
</evidence>
<evidence type="ECO:0000256" key="3">
    <source>
        <dbReference type="ARBA" id="ARBA00022692"/>
    </source>
</evidence>
<protein>
    <recommendedName>
        <fullName evidence="9">Major Facilitator Superfamily protein</fullName>
    </recommendedName>
</protein>
<dbReference type="InterPro" id="IPR011701">
    <property type="entry name" value="MFS"/>
</dbReference>
<keyword evidence="3 6" id="KW-0812">Transmembrane</keyword>
<feature type="transmembrane region" description="Helical" evidence="6">
    <location>
        <begin position="261"/>
        <end position="284"/>
    </location>
</feature>
<keyword evidence="5 6" id="KW-0472">Membrane</keyword>
<comment type="subcellular location">
    <subcellularLocation>
        <location evidence="1">Cell membrane</location>
        <topology evidence="1">Multi-pass membrane protein</topology>
    </subcellularLocation>
</comment>
<evidence type="ECO:0000313" key="8">
    <source>
        <dbReference type="Proteomes" id="UP000242705"/>
    </source>
</evidence>
<dbReference type="PANTHER" id="PTHR23513">
    <property type="entry name" value="INTEGRAL MEMBRANE EFFLUX PROTEIN-RELATED"/>
    <property type="match status" value="1"/>
</dbReference>
<dbReference type="EMBL" id="PXYX01000001">
    <property type="protein sequence ID" value="PSR29801.1"/>
    <property type="molecule type" value="Genomic_DNA"/>
</dbReference>
<feature type="transmembrane region" description="Helical" evidence="6">
    <location>
        <begin position="383"/>
        <end position="403"/>
    </location>
</feature>
<feature type="transmembrane region" description="Helical" evidence="6">
    <location>
        <begin position="88"/>
        <end position="109"/>
    </location>
</feature>
<accession>A0A2T2X5L8</accession>
<evidence type="ECO:0000313" key="7">
    <source>
        <dbReference type="EMBL" id="PSR29801.1"/>
    </source>
</evidence>
<name>A0A2T2X5L8_SULTH</name>
<gene>
    <name evidence="7" type="ORF">C7B47_00380</name>
</gene>
<feature type="transmembrane region" description="Helical" evidence="6">
    <location>
        <begin position="25"/>
        <end position="43"/>
    </location>
</feature>
<evidence type="ECO:0000256" key="1">
    <source>
        <dbReference type="ARBA" id="ARBA00004651"/>
    </source>
</evidence>
<evidence type="ECO:0000256" key="2">
    <source>
        <dbReference type="ARBA" id="ARBA00022475"/>
    </source>
</evidence>
<feature type="transmembrane region" description="Helical" evidence="6">
    <location>
        <begin position="232"/>
        <end position="249"/>
    </location>
</feature>